<dbReference type="RefSeq" id="WP_310910901.1">
    <property type="nucleotide sequence ID" value="NZ_JAVLVT010000001.1"/>
</dbReference>
<dbReference type="EMBL" id="JAVLVT010000001">
    <property type="protein sequence ID" value="MDS1269431.1"/>
    <property type="molecule type" value="Genomic_DNA"/>
</dbReference>
<proteinExistence type="predicted"/>
<comment type="caution">
    <text evidence="1">The sequence shown here is derived from an EMBL/GenBank/DDBJ whole genome shotgun (WGS) entry which is preliminary data.</text>
</comment>
<dbReference type="InterPro" id="IPR038071">
    <property type="entry name" value="UROD/MetE-like_sf"/>
</dbReference>
<name>A0ABU2H2A9_9ACTN</name>
<evidence type="ECO:0000313" key="1">
    <source>
        <dbReference type="EMBL" id="MDS1269431.1"/>
    </source>
</evidence>
<dbReference type="Proteomes" id="UP001250214">
    <property type="component" value="Unassembled WGS sequence"/>
</dbReference>
<dbReference type="Gene3D" id="3.20.20.210">
    <property type="match status" value="1"/>
</dbReference>
<sequence>MGEVHLCFGDLNHEALWHARDTGPVVEIAQKVVQAWPRGRTLDYLHLPLATGTRPAVPNARALLPLTRLRGLSGNTRLVAGLVHEDQHLDMQRVTLRLVEVALGRRVDVAASCGLGHRSPAAAERSLRTAAALAYAHT</sequence>
<accession>A0ABU2H2A9</accession>
<keyword evidence="2" id="KW-1185">Reference proteome</keyword>
<reference evidence="2" key="1">
    <citation type="submission" date="2023-07" db="EMBL/GenBank/DDBJ databases">
        <title>Novel species in the genus Lipingzhangella isolated from Sambhar Salt Lake.</title>
        <authorList>
            <person name="Jiya N."/>
            <person name="Kajale S."/>
            <person name="Sharma A."/>
        </authorList>
    </citation>
    <scope>NUCLEOTIDE SEQUENCE [LARGE SCALE GENOMIC DNA]</scope>
    <source>
        <strain evidence="2">LS1_29</strain>
    </source>
</reference>
<evidence type="ECO:0000313" key="2">
    <source>
        <dbReference type="Proteomes" id="UP001250214"/>
    </source>
</evidence>
<protein>
    <submittedName>
        <fullName evidence="1">Uncharacterized protein</fullName>
    </submittedName>
</protein>
<gene>
    <name evidence="1" type="ORF">RIF23_03875</name>
</gene>
<organism evidence="1 2">
    <name type="scientific">Lipingzhangella rawalii</name>
    <dbReference type="NCBI Taxonomy" id="2055835"/>
    <lineage>
        <taxon>Bacteria</taxon>
        <taxon>Bacillati</taxon>
        <taxon>Actinomycetota</taxon>
        <taxon>Actinomycetes</taxon>
        <taxon>Streptosporangiales</taxon>
        <taxon>Nocardiopsidaceae</taxon>
        <taxon>Lipingzhangella</taxon>
    </lineage>
</organism>